<proteinExistence type="inferred from homology"/>
<sequence length="180" mass="19714">MDLGKIREDLEICMDELIEKAKFEEGDIFVLGCSTSEVKGKHIGKDTDIEVGKLIVETIKEKLDKIKVNFAVQCCEHLNRAIVIEKEVAIKNNFEIVNVVPQKNAGGGVATSAYELFKNPVVVEKIVAKAGLDIGDTSIGMHVKFVQIPVRLSIKEIGNAHLTALTSRPKLIGGSRAVYQ</sequence>
<dbReference type="Proteomes" id="UP000758611">
    <property type="component" value="Unassembled WGS sequence"/>
</dbReference>
<comment type="caution">
    <text evidence="2">The sequence shown here is derived from an EMBL/GenBank/DDBJ whole genome shotgun (WGS) entry which is preliminary data.</text>
</comment>
<reference evidence="2" key="1">
    <citation type="submission" date="2020-04" db="EMBL/GenBank/DDBJ databases">
        <title>Deep metagenomics examines the oral microbiome during advanced dental caries in children, revealing novel taxa and co-occurrences with host molecules.</title>
        <authorList>
            <person name="Baker J.L."/>
            <person name="Morton J.T."/>
            <person name="Dinis M."/>
            <person name="Alvarez R."/>
            <person name="Tran N.C."/>
            <person name="Knight R."/>
            <person name="Edlund A."/>
        </authorList>
    </citation>
    <scope>NUCLEOTIDE SEQUENCE</scope>
    <source>
        <strain evidence="2">JCVI_23_bin.11</strain>
    </source>
</reference>
<dbReference type="Pfam" id="PF04260">
    <property type="entry name" value="DUF436"/>
    <property type="match status" value="1"/>
</dbReference>
<accession>A0A3B7DL50</accession>
<evidence type="ECO:0000256" key="1">
    <source>
        <dbReference type="HAMAP-Rule" id="MF_00800"/>
    </source>
</evidence>
<dbReference type="Gene3D" id="3.40.50.10360">
    <property type="entry name" value="Hypothetical protein TT1679"/>
    <property type="match status" value="1"/>
</dbReference>
<dbReference type="EMBL" id="JABZRE010000019">
    <property type="protein sequence ID" value="MBF1307203.1"/>
    <property type="molecule type" value="Genomic_DNA"/>
</dbReference>
<evidence type="ECO:0000313" key="3">
    <source>
        <dbReference type="Proteomes" id="UP000758611"/>
    </source>
</evidence>
<dbReference type="PIRSF" id="PIRSF007510">
    <property type="entry name" value="UCP007510"/>
    <property type="match status" value="1"/>
</dbReference>
<dbReference type="RefSeq" id="WP_118058591.1">
    <property type="nucleotide sequence ID" value="NZ_CALHGL010000019.1"/>
</dbReference>
<gene>
    <name evidence="2" type="ORF">HXM94_05455</name>
</gene>
<organism evidence="2 3">
    <name type="scientific">Parvimonas micra</name>
    <dbReference type="NCBI Taxonomy" id="33033"/>
    <lineage>
        <taxon>Bacteria</taxon>
        <taxon>Bacillati</taxon>
        <taxon>Bacillota</taxon>
        <taxon>Tissierellia</taxon>
        <taxon>Tissierellales</taxon>
        <taxon>Peptoniphilaceae</taxon>
        <taxon>Parvimonas</taxon>
    </lineage>
</organism>
<dbReference type="AlphaFoldDB" id="A0A3B7DL50"/>
<dbReference type="InterPro" id="IPR006340">
    <property type="entry name" value="DUF436"/>
</dbReference>
<dbReference type="InterPro" id="IPR028345">
    <property type="entry name" value="Antibiotic_NAT-like"/>
</dbReference>
<dbReference type="SUPFAM" id="SSF110710">
    <property type="entry name" value="TTHA0583/YokD-like"/>
    <property type="match status" value="1"/>
</dbReference>
<comment type="similarity">
    <text evidence="1">Belongs to the UPF0340 family.</text>
</comment>
<name>A0A3B7DL50_9FIRM</name>
<protein>
    <recommendedName>
        <fullName evidence="1">UPF0340 protein HXM94_05455</fullName>
    </recommendedName>
</protein>
<evidence type="ECO:0000313" key="2">
    <source>
        <dbReference type="EMBL" id="MBF1307203.1"/>
    </source>
</evidence>
<dbReference type="NCBIfam" id="TIGR01440">
    <property type="entry name" value="TIGR01440 family protein"/>
    <property type="match status" value="1"/>
</dbReference>
<dbReference type="HAMAP" id="MF_00800">
    <property type="entry name" value="UPF0340"/>
    <property type="match status" value="1"/>
</dbReference>